<gene>
    <name evidence="1" type="ORF">FCALED_LOCUS6993</name>
</gene>
<evidence type="ECO:0000313" key="2">
    <source>
        <dbReference type="Proteomes" id="UP000789570"/>
    </source>
</evidence>
<organism evidence="1 2">
    <name type="scientific">Funneliformis caledonium</name>
    <dbReference type="NCBI Taxonomy" id="1117310"/>
    <lineage>
        <taxon>Eukaryota</taxon>
        <taxon>Fungi</taxon>
        <taxon>Fungi incertae sedis</taxon>
        <taxon>Mucoromycota</taxon>
        <taxon>Glomeromycotina</taxon>
        <taxon>Glomeromycetes</taxon>
        <taxon>Glomerales</taxon>
        <taxon>Glomeraceae</taxon>
        <taxon>Funneliformis</taxon>
    </lineage>
</organism>
<dbReference type="EMBL" id="CAJVPQ010001772">
    <property type="protein sequence ID" value="CAG8568920.1"/>
    <property type="molecule type" value="Genomic_DNA"/>
</dbReference>
<protein>
    <submittedName>
        <fullName evidence="1">11046_t:CDS:1</fullName>
    </submittedName>
</protein>
<comment type="caution">
    <text evidence="1">The sequence shown here is derived from an EMBL/GenBank/DDBJ whole genome shotgun (WGS) entry which is preliminary data.</text>
</comment>
<proteinExistence type="predicted"/>
<dbReference type="OrthoDB" id="2444495at2759"/>
<sequence length="127" mass="14958">MTLKLAWRQRNLNCSKSIFFLEKPETRMSFATSRHKLTYSLLSKKRKALEEVKKTWKVNSTLRETDWPNHYFVDPVAEGKQRQEQDSLFEKIEKRSFIMLYGTRASGKSTRAMRTISVLENSGYVCN</sequence>
<accession>A0A9N9BM78</accession>
<evidence type="ECO:0000313" key="1">
    <source>
        <dbReference type="EMBL" id="CAG8568920.1"/>
    </source>
</evidence>
<dbReference type="Proteomes" id="UP000789570">
    <property type="component" value="Unassembled WGS sequence"/>
</dbReference>
<name>A0A9N9BM78_9GLOM</name>
<reference evidence="1" key="1">
    <citation type="submission" date="2021-06" db="EMBL/GenBank/DDBJ databases">
        <authorList>
            <person name="Kallberg Y."/>
            <person name="Tangrot J."/>
            <person name="Rosling A."/>
        </authorList>
    </citation>
    <scope>NUCLEOTIDE SEQUENCE</scope>
    <source>
        <strain evidence="1">UK204</strain>
    </source>
</reference>
<dbReference type="AlphaFoldDB" id="A0A9N9BM78"/>
<keyword evidence="2" id="KW-1185">Reference proteome</keyword>